<accession>A0A8H5ARC3</accession>
<comment type="caution">
    <text evidence="2">The sequence shown here is derived from an EMBL/GenBank/DDBJ whole genome shotgun (WGS) entry which is preliminary data.</text>
</comment>
<dbReference type="Proteomes" id="UP000567179">
    <property type="component" value="Unassembled WGS sequence"/>
</dbReference>
<gene>
    <name evidence="2" type="ORF">D9619_012471</name>
</gene>
<sequence length="297" mass="32279">MHTNTNPSNTSGTSRPWKNYDEPRRSFSDFDRPLKEGAYDAPELKDEFFHPIDAVSPSPTMVCRRGGASPCSRARRAGKSIAYLLPLLQAVKQAEVAARTQTHLVFDSSNSPSPAEAVQPARGLLRSNDVKLRVFRVSRANVASTAARPGQGQGHGHECNGAYETEGQEQNRAQGGHPVDVVVDTPMKLLEMEEIECDERSAREGAEEEGGGEQEAKKYRKVRRGGDRVVHFGRWTSGAPELGLANIKWVVVDEAAVLFDPDFQETMHALHADISATRGVALPLSASALPPSSTPSL</sequence>
<dbReference type="AlphaFoldDB" id="A0A8H5ARC3"/>
<name>A0A8H5ARC3_9AGAR</name>
<feature type="region of interest" description="Disordered" evidence="1">
    <location>
        <begin position="199"/>
        <end position="220"/>
    </location>
</feature>
<dbReference type="InterPro" id="IPR027417">
    <property type="entry name" value="P-loop_NTPase"/>
</dbReference>
<feature type="compositionally biased region" description="Basic and acidic residues" evidence="1">
    <location>
        <begin position="18"/>
        <end position="35"/>
    </location>
</feature>
<evidence type="ECO:0000256" key="1">
    <source>
        <dbReference type="SAM" id="MobiDB-lite"/>
    </source>
</evidence>
<reference evidence="2 3" key="1">
    <citation type="journal article" date="2020" name="ISME J.">
        <title>Uncovering the hidden diversity of litter-decomposition mechanisms in mushroom-forming fungi.</title>
        <authorList>
            <person name="Floudas D."/>
            <person name="Bentzer J."/>
            <person name="Ahren D."/>
            <person name="Johansson T."/>
            <person name="Persson P."/>
            <person name="Tunlid A."/>
        </authorList>
    </citation>
    <scope>NUCLEOTIDE SEQUENCE [LARGE SCALE GENOMIC DNA]</scope>
    <source>
        <strain evidence="2 3">CBS 101986</strain>
    </source>
</reference>
<dbReference type="Gene3D" id="3.40.50.300">
    <property type="entry name" value="P-loop containing nucleotide triphosphate hydrolases"/>
    <property type="match status" value="1"/>
</dbReference>
<feature type="region of interest" description="Disordered" evidence="1">
    <location>
        <begin position="143"/>
        <end position="162"/>
    </location>
</feature>
<keyword evidence="3" id="KW-1185">Reference proteome</keyword>
<protein>
    <recommendedName>
        <fullName evidence="4">DEAD/DEAH box helicase domain-containing protein</fullName>
    </recommendedName>
</protein>
<proteinExistence type="predicted"/>
<feature type="region of interest" description="Disordered" evidence="1">
    <location>
        <begin position="1"/>
        <end position="35"/>
    </location>
</feature>
<organism evidence="2 3">
    <name type="scientific">Psilocybe cf. subviscida</name>
    <dbReference type="NCBI Taxonomy" id="2480587"/>
    <lineage>
        <taxon>Eukaryota</taxon>
        <taxon>Fungi</taxon>
        <taxon>Dikarya</taxon>
        <taxon>Basidiomycota</taxon>
        <taxon>Agaricomycotina</taxon>
        <taxon>Agaricomycetes</taxon>
        <taxon>Agaricomycetidae</taxon>
        <taxon>Agaricales</taxon>
        <taxon>Agaricineae</taxon>
        <taxon>Strophariaceae</taxon>
        <taxon>Psilocybe</taxon>
    </lineage>
</organism>
<evidence type="ECO:0000313" key="3">
    <source>
        <dbReference type="Proteomes" id="UP000567179"/>
    </source>
</evidence>
<feature type="compositionally biased region" description="Low complexity" evidence="1">
    <location>
        <begin position="1"/>
        <end position="14"/>
    </location>
</feature>
<dbReference type="OrthoDB" id="2897434at2759"/>
<dbReference type="EMBL" id="JAACJJ010000059">
    <property type="protein sequence ID" value="KAF5309450.1"/>
    <property type="molecule type" value="Genomic_DNA"/>
</dbReference>
<evidence type="ECO:0008006" key="4">
    <source>
        <dbReference type="Google" id="ProtNLM"/>
    </source>
</evidence>
<evidence type="ECO:0000313" key="2">
    <source>
        <dbReference type="EMBL" id="KAF5309450.1"/>
    </source>
</evidence>